<dbReference type="VEuPathDB" id="VectorBase:AATE005071"/>
<proteinExistence type="predicted"/>
<protein>
    <submittedName>
        <fullName evidence="1">Uncharacterized protein</fullName>
    </submittedName>
</protein>
<name>A0A182ITB1_ANOAO</name>
<evidence type="ECO:0000313" key="1">
    <source>
        <dbReference type="EnsemblMetazoa" id="AATE005071-PA.1"/>
    </source>
</evidence>
<sequence>MPPITPYVSISIVTEVLRVLRANAALEMILPAIQTARHPYLFASADTTGPALRYIPLSKLPTHATVPLPSPKYTTNSFRNTPNVYAIPSTIMLHMKEANTITQPYLKTPQGVRELIDTVAAVSAATAVVDIGQIDRDNATDPVWSDDTRLGYTVPTYPGA</sequence>
<dbReference type="EnsemblMetazoa" id="AATE005071-RA">
    <property type="protein sequence ID" value="AATE005071-PA.1"/>
    <property type="gene ID" value="AATE005071"/>
</dbReference>
<dbReference type="AlphaFoldDB" id="A0A182ITB1"/>
<organism evidence="1">
    <name type="scientific">Anopheles atroparvus</name>
    <name type="common">European mosquito</name>
    <dbReference type="NCBI Taxonomy" id="41427"/>
    <lineage>
        <taxon>Eukaryota</taxon>
        <taxon>Metazoa</taxon>
        <taxon>Ecdysozoa</taxon>
        <taxon>Arthropoda</taxon>
        <taxon>Hexapoda</taxon>
        <taxon>Insecta</taxon>
        <taxon>Pterygota</taxon>
        <taxon>Neoptera</taxon>
        <taxon>Endopterygota</taxon>
        <taxon>Diptera</taxon>
        <taxon>Nematocera</taxon>
        <taxon>Culicoidea</taxon>
        <taxon>Culicidae</taxon>
        <taxon>Anophelinae</taxon>
        <taxon>Anopheles</taxon>
    </lineage>
</organism>
<reference evidence="1" key="1">
    <citation type="submission" date="2022-08" db="UniProtKB">
        <authorList>
            <consortium name="EnsemblMetazoa"/>
        </authorList>
    </citation>
    <scope>IDENTIFICATION</scope>
    <source>
        <strain evidence="1">EBRO</strain>
    </source>
</reference>
<accession>A0A182ITB1</accession>